<name>A0A9W7MJU9_HIBTR</name>
<dbReference type="Proteomes" id="UP001165190">
    <property type="component" value="Unassembled WGS sequence"/>
</dbReference>
<evidence type="ECO:0000313" key="2">
    <source>
        <dbReference type="EMBL" id="GMJ07373.1"/>
    </source>
</evidence>
<sequence>MVQFWRILLHWHQVFNAAAFPRTQSRDFWCKLMVHICNIPLPINVSPVAQKLLSPLTMASCGNVVNVPSYDSVSSKFM</sequence>
<feature type="chain" id="PRO_5040918075" evidence="1">
    <location>
        <begin position="20"/>
        <end position="78"/>
    </location>
</feature>
<accession>A0A9W7MJU9</accession>
<evidence type="ECO:0000256" key="1">
    <source>
        <dbReference type="SAM" id="SignalP"/>
    </source>
</evidence>
<keyword evidence="3" id="KW-1185">Reference proteome</keyword>
<proteinExistence type="predicted"/>
<gene>
    <name evidence="2" type="ORF">HRI_004406500</name>
</gene>
<comment type="caution">
    <text evidence="2">The sequence shown here is derived from an EMBL/GenBank/DDBJ whole genome shotgun (WGS) entry which is preliminary data.</text>
</comment>
<evidence type="ECO:0000313" key="3">
    <source>
        <dbReference type="Proteomes" id="UP001165190"/>
    </source>
</evidence>
<dbReference type="AlphaFoldDB" id="A0A9W7MJU9"/>
<protein>
    <submittedName>
        <fullName evidence="2">Uncharacterized protein</fullName>
    </submittedName>
</protein>
<keyword evidence="1" id="KW-0732">Signal</keyword>
<feature type="signal peptide" evidence="1">
    <location>
        <begin position="1"/>
        <end position="19"/>
    </location>
</feature>
<organism evidence="2 3">
    <name type="scientific">Hibiscus trionum</name>
    <name type="common">Flower of an hour</name>
    <dbReference type="NCBI Taxonomy" id="183268"/>
    <lineage>
        <taxon>Eukaryota</taxon>
        <taxon>Viridiplantae</taxon>
        <taxon>Streptophyta</taxon>
        <taxon>Embryophyta</taxon>
        <taxon>Tracheophyta</taxon>
        <taxon>Spermatophyta</taxon>
        <taxon>Magnoliopsida</taxon>
        <taxon>eudicotyledons</taxon>
        <taxon>Gunneridae</taxon>
        <taxon>Pentapetalae</taxon>
        <taxon>rosids</taxon>
        <taxon>malvids</taxon>
        <taxon>Malvales</taxon>
        <taxon>Malvaceae</taxon>
        <taxon>Malvoideae</taxon>
        <taxon>Hibiscus</taxon>
    </lineage>
</organism>
<reference evidence="2" key="1">
    <citation type="submission" date="2023-05" db="EMBL/GenBank/DDBJ databases">
        <title>Genome and transcriptome analyses reveal genes involved in the formation of fine ridges on petal epidermal cells in Hibiscus trionum.</title>
        <authorList>
            <person name="Koshimizu S."/>
            <person name="Masuda S."/>
            <person name="Ishii T."/>
            <person name="Shirasu K."/>
            <person name="Hoshino A."/>
            <person name="Arita M."/>
        </authorList>
    </citation>
    <scope>NUCLEOTIDE SEQUENCE</scope>
    <source>
        <strain evidence="2">Hamamatsu line</strain>
    </source>
</reference>
<dbReference type="EMBL" id="BSYR01000048">
    <property type="protein sequence ID" value="GMJ07373.1"/>
    <property type="molecule type" value="Genomic_DNA"/>
</dbReference>
<dbReference type="OrthoDB" id="277191at2759"/>